<dbReference type="AlphaFoldDB" id="A0AAV5ESK4"/>
<protein>
    <submittedName>
        <fullName evidence="3">Uncharacterized protein</fullName>
    </submittedName>
</protein>
<keyword evidence="2" id="KW-0472">Membrane</keyword>
<evidence type="ECO:0000256" key="2">
    <source>
        <dbReference type="SAM" id="Phobius"/>
    </source>
</evidence>
<organism evidence="3 4">
    <name type="scientific">Eleusine coracana subsp. coracana</name>
    <dbReference type="NCBI Taxonomy" id="191504"/>
    <lineage>
        <taxon>Eukaryota</taxon>
        <taxon>Viridiplantae</taxon>
        <taxon>Streptophyta</taxon>
        <taxon>Embryophyta</taxon>
        <taxon>Tracheophyta</taxon>
        <taxon>Spermatophyta</taxon>
        <taxon>Magnoliopsida</taxon>
        <taxon>Liliopsida</taxon>
        <taxon>Poales</taxon>
        <taxon>Poaceae</taxon>
        <taxon>PACMAD clade</taxon>
        <taxon>Chloridoideae</taxon>
        <taxon>Cynodonteae</taxon>
        <taxon>Eleusininae</taxon>
        <taxon>Eleusine</taxon>
    </lineage>
</organism>
<keyword evidence="4" id="KW-1185">Reference proteome</keyword>
<keyword evidence="2" id="KW-1133">Transmembrane helix</keyword>
<comment type="caution">
    <text evidence="3">The sequence shown here is derived from an EMBL/GenBank/DDBJ whole genome shotgun (WGS) entry which is preliminary data.</text>
</comment>
<dbReference type="Proteomes" id="UP001054889">
    <property type="component" value="Unassembled WGS sequence"/>
</dbReference>
<dbReference type="EMBL" id="BQKI01000077">
    <property type="protein sequence ID" value="GJN25051.1"/>
    <property type="molecule type" value="Genomic_DNA"/>
</dbReference>
<reference evidence="3" key="2">
    <citation type="submission" date="2021-12" db="EMBL/GenBank/DDBJ databases">
        <title>Resequencing data analysis of finger millet.</title>
        <authorList>
            <person name="Hatakeyama M."/>
            <person name="Aluri S."/>
            <person name="Balachadran M.T."/>
            <person name="Sivarajan S.R."/>
            <person name="Poveda L."/>
            <person name="Shimizu-Inatsugi R."/>
            <person name="Schlapbach R."/>
            <person name="Sreeman S.M."/>
            <person name="Shimizu K.K."/>
        </authorList>
    </citation>
    <scope>NUCLEOTIDE SEQUENCE</scope>
</reference>
<feature type="transmembrane region" description="Helical" evidence="2">
    <location>
        <begin position="99"/>
        <end position="116"/>
    </location>
</feature>
<evidence type="ECO:0000313" key="4">
    <source>
        <dbReference type="Proteomes" id="UP001054889"/>
    </source>
</evidence>
<name>A0AAV5ESK4_ELECO</name>
<evidence type="ECO:0000256" key="1">
    <source>
        <dbReference type="SAM" id="Coils"/>
    </source>
</evidence>
<evidence type="ECO:0000313" key="3">
    <source>
        <dbReference type="EMBL" id="GJN25051.1"/>
    </source>
</evidence>
<keyword evidence="1" id="KW-0175">Coiled coil</keyword>
<accession>A0AAV5ESK4</accession>
<sequence length="117" mass="13448">MDIAFVEMQDGGCNFLGWYEGHVDPFVGTLLVDLHDGVWTMKKQRALMKQTMKQAFEKIEEEDAEIADLKKELTKLEICEGENEVLEGKVKRLEVETKLLRAFIVLLFAVAVFIRLD</sequence>
<keyword evidence="2" id="KW-0812">Transmembrane</keyword>
<reference evidence="3" key="1">
    <citation type="journal article" date="2018" name="DNA Res.">
        <title>Multiple hybrid de novo genome assembly of finger millet, an orphan allotetraploid crop.</title>
        <authorList>
            <person name="Hatakeyama M."/>
            <person name="Aluri S."/>
            <person name="Balachadran M.T."/>
            <person name="Sivarajan S.R."/>
            <person name="Patrignani A."/>
            <person name="Gruter S."/>
            <person name="Poveda L."/>
            <person name="Shimizu-Inatsugi R."/>
            <person name="Baeten J."/>
            <person name="Francoijs K.J."/>
            <person name="Nataraja K.N."/>
            <person name="Reddy Y.A.N."/>
            <person name="Phadnis S."/>
            <person name="Ravikumar R.L."/>
            <person name="Schlapbach R."/>
            <person name="Sreeman S.M."/>
            <person name="Shimizu K.K."/>
        </authorList>
    </citation>
    <scope>NUCLEOTIDE SEQUENCE</scope>
</reference>
<proteinExistence type="predicted"/>
<gene>
    <name evidence="3" type="primary">gb12835</name>
    <name evidence="3" type="ORF">PR202_gb12835</name>
</gene>
<feature type="coiled-coil region" evidence="1">
    <location>
        <begin position="45"/>
        <end position="96"/>
    </location>
</feature>